<evidence type="ECO:0000313" key="2">
    <source>
        <dbReference type="EMBL" id="ACE83121.1"/>
    </source>
</evidence>
<feature type="transmembrane region" description="Helical" evidence="1">
    <location>
        <begin position="481"/>
        <end position="498"/>
    </location>
</feature>
<dbReference type="eggNOG" id="COG1807">
    <property type="taxonomic scope" value="Bacteria"/>
</dbReference>
<feature type="transmembrane region" description="Helical" evidence="1">
    <location>
        <begin position="268"/>
        <end position="285"/>
    </location>
</feature>
<dbReference type="KEGG" id="cja:CJA_1621"/>
<keyword evidence="1" id="KW-1133">Transmembrane helix</keyword>
<feature type="transmembrane region" description="Helical" evidence="1">
    <location>
        <begin position="533"/>
        <end position="548"/>
    </location>
</feature>
<dbReference type="Proteomes" id="UP000001036">
    <property type="component" value="Chromosome"/>
</dbReference>
<evidence type="ECO:0000256" key="1">
    <source>
        <dbReference type="SAM" id="Phobius"/>
    </source>
</evidence>
<feature type="transmembrane region" description="Helical" evidence="1">
    <location>
        <begin position="510"/>
        <end position="527"/>
    </location>
</feature>
<feature type="transmembrane region" description="Helical" evidence="1">
    <location>
        <begin position="102"/>
        <end position="121"/>
    </location>
</feature>
<feature type="transmembrane region" description="Helical" evidence="1">
    <location>
        <begin position="341"/>
        <end position="363"/>
    </location>
</feature>
<dbReference type="STRING" id="498211.CJA_1621"/>
<gene>
    <name evidence="2" type="ordered locus">CJA_1621</name>
</gene>
<feature type="transmembrane region" description="Helical" evidence="1">
    <location>
        <begin position="439"/>
        <end position="461"/>
    </location>
</feature>
<feature type="transmembrane region" description="Helical" evidence="1">
    <location>
        <begin position="214"/>
        <end position="232"/>
    </location>
</feature>
<organism evidence="2 3">
    <name type="scientific">Cellvibrio japonicus (strain Ueda107)</name>
    <name type="common">Pseudomonas fluorescens subsp. cellulosa</name>
    <dbReference type="NCBI Taxonomy" id="498211"/>
    <lineage>
        <taxon>Bacteria</taxon>
        <taxon>Pseudomonadati</taxon>
        <taxon>Pseudomonadota</taxon>
        <taxon>Gammaproteobacteria</taxon>
        <taxon>Cellvibrionales</taxon>
        <taxon>Cellvibrionaceae</taxon>
        <taxon>Cellvibrio</taxon>
    </lineage>
</organism>
<keyword evidence="1" id="KW-0472">Membrane</keyword>
<feature type="transmembrane region" description="Helical" evidence="1">
    <location>
        <begin position="244"/>
        <end position="262"/>
    </location>
</feature>
<feature type="transmembrane region" description="Helical" evidence="1">
    <location>
        <begin position="128"/>
        <end position="147"/>
    </location>
</feature>
<feature type="transmembrane region" description="Helical" evidence="1">
    <location>
        <begin position="292"/>
        <end position="321"/>
    </location>
</feature>
<dbReference type="AlphaFoldDB" id="B3PEB1"/>
<name>B3PEB1_CELJU</name>
<dbReference type="EMBL" id="CP000934">
    <property type="protein sequence ID" value="ACE83121.1"/>
    <property type="molecule type" value="Genomic_DNA"/>
</dbReference>
<proteinExistence type="predicted"/>
<accession>B3PEB1</accession>
<evidence type="ECO:0000313" key="3">
    <source>
        <dbReference type="Proteomes" id="UP000001036"/>
    </source>
</evidence>
<sequence length="549" mass="61771">MHPAELPWSFKEAGQGNVLIARLSVTAMTPRTWHIIPDDHLRSISINNTPVDISSFGGAVRDYVRGFHIDLSPYFTNGQETVMTFVLDNGGGDGGLDVKPVISLWFWFAVTFAFLPFVIALSKAFRLLPEQFILLVLAFIPIAFYWADTPWMNRAYDVQGGSGHYEYIKYIATKLALPSPMEGWTYYHPPVYYVLGAFFWKWADWLQLPAPEFVRIYGLFLWFIFLAASAGAMRKVLGTRYSAIYVASAALFLWPGSIMHSVTIGNDIALYTCAGLVMWFMACWRENPRQSYLVWMGIFCGLALLCKSNGLPLIAACGLIIAMRMLPQSGVGFIKGFKETIIFSLLAGTGLVASFAVRIYFYLKGETSHWLISNAGGLHSGLKVPADLKAFIPLDIPTFITSPWMSAWEDATGRYNFWNYVLRSSLTGEFRFDGQFQTVMAYILGGILLIIFILFVIKMVIGIRVPVRQLKQGVGQGEIDTLPWLLFGLFWVLSLVALRIQLPYSCSNDFRYVLPVLVPFVIALALMGRWSRQLLVLFCIASLLFFGFL</sequence>
<keyword evidence="3" id="KW-1185">Reference proteome</keyword>
<dbReference type="HOGENOM" id="CLU_467522_0_0_6"/>
<keyword evidence="1" id="KW-0812">Transmembrane</keyword>
<protein>
    <submittedName>
        <fullName evidence="2">Putative membrane protein</fullName>
    </submittedName>
</protein>
<reference evidence="2 3" key="1">
    <citation type="journal article" date="2008" name="J. Bacteriol.">
        <title>Insights into plant cell wall degradation from the genome sequence of the soil bacterium Cellvibrio japonicus.</title>
        <authorList>
            <person name="Deboy R.T."/>
            <person name="Mongodin E.F."/>
            <person name="Fouts D.E."/>
            <person name="Tailford L.E."/>
            <person name="Khouri H."/>
            <person name="Emerson J.B."/>
            <person name="Mohamoud Y."/>
            <person name="Watkins K."/>
            <person name="Henrissat B."/>
            <person name="Gilbert H.J."/>
            <person name="Nelson K.E."/>
        </authorList>
    </citation>
    <scope>NUCLEOTIDE SEQUENCE [LARGE SCALE GENOMIC DNA]</scope>
    <source>
        <strain evidence="2 3">Ueda107</strain>
    </source>
</reference>